<dbReference type="InterPro" id="IPR040758">
    <property type="entry name" value="PrmC_N"/>
</dbReference>
<keyword evidence="10" id="KW-1185">Reference proteome</keyword>
<keyword evidence="1 5" id="KW-0489">Methyltransferase</keyword>
<protein>
    <recommendedName>
        <fullName evidence="5">Release factor glutamine methyltransferase</fullName>
        <shortName evidence="5">RF MTase</shortName>
        <ecNumber evidence="5">2.1.1.297</ecNumber>
    </recommendedName>
    <alternativeName>
        <fullName evidence="5">N5-glutamine methyltransferase PrmC</fullName>
    </alternativeName>
    <alternativeName>
        <fullName evidence="5">Protein-(glutamine-N5) MTase PrmC</fullName>
    </alternativeName>
    <alternativeName>
        <fullName evidence="5">Protein-glutamine N-methyltransferase PrmC</fullName>
    </alternativeName>
</protein>
<dbReference type="CDD" id="cd02440">
    <property type="entry name" value="AdoMet_MTases"/>
    <property type="match status" value="1"/>
</dbReference>
<feature type="binding site" evidence="5">
    <location>
        <begin position="215"/>
        <end position="219"/>
    </location>
    <ligand>
        <name>S-adenosyl-L-methionine</name>
        <dbReference type="ChEBI" id="CHEBI:59789"/>
    </ligand>
</feature>
<keyword evidence="2 5" id="KW-0808">Transferase</keyword>
<dbReference type="GO" id="GO:0102559">
    <property type="term" value="F:peptide chain release factor N(5)-glutamine methyltransferase activity"/>
    <property type="evidence" value="ECO:0007669"/>
    <property type="project" value="UniProtKB-EC"/>
</dbReference>
<dbReference type="Gene3D" id="1.10.8.10">
    <property type="entry name" value="DNA helicase RuvA subunit, C-terminal domain"/>
    <property type="match status" value="2"/>
</dbReference>
<dbReference type="PANTHER" id="PTHR18895">
    <property type="entry name" value="HEMK METHYLTRANSFERASE"/>
    <property type="match status" value="1"/>
</dbReference>
<dbReference type="PROSITE" id="PS00092">
    <property type="entry name" value="N6_MTASE"/>
    <property type="match status" value="1"/>
</dbReference>
<dbReference type="EMBL" id="BSDY01000006">
    <property type="protein sequence ID" value="GLI56058.1"/>
    <property type="molecule type" value="Genomic_DNA"/>
</dbReference>
<evidence type="ECO:0000256" key="3">
    <source>
        <dbReference type="ARBA" id="ARBA00022691"/>
    </source>
</evidence>
<reference evidence="9" key="1">
    <citation type="submission" date="2022-12" db="EMBL/GenBank/DDBJ databases">
        <title>Reference genome sequencing for broad-spectrum identification of bacterial and archaeal isolates by mass spectrometry.</title>
        <authorList>
            <person name="Sekiguchi Y."/>
            <person name="Tourlousse D.M."/>
        </authorList>
    </citation>
    <scope>NUCLEOTIDE SEQUENCE</scope>
    <source>
        <strain evidence="9">10succ1</strain>
    </source>
</reference>
<feature type="coiled-coil region" evidence="6">
    <location>
        <begin position="51"/>
        <end position="101"/>
    </location>
</feature>
<evidence type="ECO:0000256" key="4">
    <source>
        <dbReference type="ARBA" id="ARBA00048391"/>
    </source>
</evidence>
<proteinExistence type="inferred from homology"/>
<keyword evidence="6" id="KW-0175">Coiled coil</keyword>
<evidence type="ECO:0000256" key="1">
    <source>
        <dbReference type="ARBA" id="ARBA00022603"/>
    </source>
</evidence>
<dbReference type="PANTHER" id="PTHR18895:SF74">
    <property type="entry name" value="MTRF1L RELEASE FACTOR GLUTAMINE METHYLTRANSFERASE"/>
    <property type="match status" value="1"/>
</dbReference>
<comment type="similarity">
    <text evidence="5">Belongs to the protein N5-glutamine methyltransferase family. PrmC subfamily.</text>
</comment>
<comment type="caution">
    <text evidence="5">Lacks conserved residue(s) required for the propagation of feature annotation.</text>
</comment>
<dbReference type="EC" id="2.1.1.297" evidence="5"/>
<dbReference type="NCBIfam" id="TIGR03534">
    <property type="entry name" value="RF_mod_PrmC"/>
    <property type="match status" value="1"/>
</dbReference>
<dbReference type="HAMAP" id="MF_02126">
    <property type="entry name" value="RF_methyltr_PrmC"/>
    <property type="match status" value="1"/>
</dbReference>
<evidence type="ECO:0000259" key="8">
    <source>
        <dbReference type="Pfam" id="PF17827"/>
    </source>
</evidence>
<evidence type="ECO:0000256" key="5">
    <source>
        <dbReference type="HAMAP-Rule" id="MF_02126"/>
    </source>
</evidence>
<comment type="caution">
    <text evidence="9">The sequence shown here is derived from an EMBL/GenBank/DDBJ whole genome shotgun (WGS) entry which is preliminary data.</text>
</comment>
<dbReference type="InterPro" id="IPR050320">
    <property type="entry name" value="N5-glutamine_MTase"/>
</dbReference>
<dbReference type="Pfam" id="PF05175">
    <property type="entry name" value="MTS"/>
    <property type="match status" value="1"/>
</dbReference>
<comment type="catalytic activity">
    <reaction evidence="4 5">
        <text>L-glutaminyl-[peptide chain release factor] + S-adenosyl-L-methionine = N(5)-methyl-L-glutaminyl-[peptide chain release factor] + S-adenosyl-L-homocysteine + H(+)</text>
        <dbReference type="Rhea" id="RHEA:42896"/>
        <dbReference type="Rhea" id="RHEA-COMP:10271"/>
        <dbReference type="Rhea" id="RHEA-COMP:10272"/>
        <dbReference type="ChEBI" id="CHEBI:15378"/>
        <dbReference type="ChEBI" id="CHEBI:30011"/>
        <dbReference type="ChEBI" id="CHEBI:57856"/>
        <dbReference type="ChEBI" id="CHEBI:59789"/>
        <dbReference type="ChEBI" id="CHEBI:61891"/>
        <dbReference type="EC" id="2.1.1.297"/>
    </reaction>
</comment>
<feature type="binding site" evidence="5">
    <location>
        <position position="281"/>
    </location>
    <ligand>
        <name>S-adenosyl-L-methionine</name>
        <dbReference type="ChEBI" id="CHEBI:59789"/>
    </ligand>
</feature>
<dbReference type="GO" id="GO:0032259">
    <property type="term" value="P:methylation"/>
    <property type="evidence" value="ECO:0007669"/>
    <property type="project" value="UniProtKB-KW"/>
</dbReference>
<dbReference type="Pfam" id="PF17827">
    <property type="entry name" value="PrmC_N"/>
    <property type="match status" value="2"/>
</dbReference>
<name>A0A9W6LN02_9FUSO</name>
<evidence type="ECO:0000256" key="6">
    <source>
        <dbReference type="SAM" id="Coils"/>
    </source>
</evidence>
<gene>
    <name evidence="5 9" type="primary">prmC</name>
    <name evidence="9" type="ORF">PM10SUCC1_15720</name>
</gene>
<dbReference type="Gene3D" id="3.40.50.150">
    <property type="entry name" value="Vaccinia Virus protein VP39"/>
    <property type="match status" value="1"/>
</dbReference>
<dbReference type="InterPro" id="IPR019874">
    <property type="entry name" value="RF_methyltr_PrmC"/>
</dbReference>
<evidence type="ECO:0000259" key="7">
    <source>
        <dbReference type="Pfam" id="PF05175"/>
    </source>
</evidence>
<feature type="domain" description="Methyltransferase small" evidence="7">
    <location>
        <begin position="209"/>
        <end position="289"/>
    </location>
</feature>
<evidence type="ECO:0000256" key="2">
    <source>
        <dbReference type="ARBA" id="ARBA00022679"/>
    </source>
</evidence>
<feature type="domain" description="Release factor glutamine methyltransferase N-terminal" evidence="8">
    <location>
        <begin position="7"/>
        <end position="67"/>
    </location>
</feature>
<dbReference type="RefSeq" id="WP_281834946.1">
    <property type="nucleotide sequence ID" value="NZ_BSDY01000006.1"/>
</dbReference>
<dbReference type="InterPro" id="IPR002052">
    <property type="entry name" value="DNA_methylase_N6_adenine_CS"/>
</dbReference>
<evidence type="ECO:0000313" key="9">
    <source>
        <dbReference type="EMBL" id="GLI56058.1"/>
    </source>
</evidence>
<accession>A0A9W6LN02</accession>
<organism evidence="9 10">
    <name type="scientific">Propionigenium maris DSM 9537</name>
    <dbReference type="NCBI Taxonomy" id="1123000"/>
    <lineage>
        <taxon>Bacteria</taxon>
        <taxon>Fusobacteriati</taxon>
        <taxon>Fusobacteriota</taxon>
        <taxon>Fusobacteriia</taxon>
        <taxon>Fusobacteriales</taxon>
        <taxon>Fusobacteriaceae</taxon>
        <taxon>Propionigenium</taxon>
    </lineage>
</organism>
<sequence length="375" mass="43170">MKKLIDILNFSEEYLKKYSFSKPKLEAQKVVSYVLKLDRISLYANFDRNLSENERSEIKVLLREMARKRRNFDELDSVHKKDDAEAAREAEDHRLKNMEILKKSIAYLEGKGVENARFEAESIFAHVLKTGRMTLTLNFKREIRKEELEEIRAMLKERAVDKRPLAYILGDEEFYGYKFNVDERVLIPRSETELLVKECIGLLYGVEEPVILDIGIGSGAISISLAKEIERSKVLGVDISDGAIEVANSNKELNEADNVKFMKSDVFSNVKYTEFDLIVSNPPYIPTKEYVELMPEVKGHEPKMALTDNGDGYKFYTQISNESGNYLKSGGYLAFEVGYDQAPKVKELMEENDFENVVVVRDYHNIERIVIGKKK</sequence>
<feature type="domain" description="Release factor glutamine methyltransferase N-terminal" evidence="8">
    <location>
        <begin position="99"/>
        <end position="170"/>
    </location>
</feature>
<dbReference type="AlphaFoldDB" id="A0A9W6LN02"/>
<dbReference type="InterPro" id="IPR007848">
    <property type="entry name" value="Small_mtfrase_dom"/>
</dbReference>
<comment type="function">
    <text evidence="5">Methylates the class 1 translation termination release factors RF1/PrfA and RF2/PrfB on the glutamine residue of the universally conserved GGQ motif.</text>
</comment>
<dbReference type="GO" id="GO:0003676">
    <property type="term" value="F:nucleic acid binding"/>
    <property type="evidence" value="ECO:0007669"/>
    <property type="project" value="InterPro"/>
</dbReference>
<dbReference type="SUPFAM" id="SSF53335">
    <property type="entry name" value="S-adenosyl-L-methionine-dependent methyltransferases"/>
    <property type="match status" value="1"/>
</dbReference>
<keyword evidence="3 5" id="KW-0949">S-adenosyl-L-methionine</keyword>
<dbReference type="InterPro" id="IPR004556">
    <property type="entry name" value="HemK-like"/>
</dbReference>
<evidence type="ECO:0000313" key="10">
    <source>
        <dbReference type="Proteomes" id="UP001144471"/>
    </source>
</evidence>
<feature type="binding site" evidence="5">
    <location>
        <position position="238"/>
    </location>
    <ligand>
        <name>S-adenosyl-L-methionine</name>
        <dbReference type="ChEBI" id="CHEBI:59789"/>
    </ligand>
</feature>
<dbReference type="InterPro" id="IPR029063">
    <property type="entry name" value="SAM-dependent_MTases_sf"/>
</dbReference>
<dbReference type="NCBIfam" id="TIGR00536">
    <property type="entry name" value="hemK_fam"/>
    <property type="match status" value="1"/>
</dbReference>
<dbReference type="Proteomes" id="UP001144471">
    <property type="component" value="Unassembled WGS sequence"/>
</dbReference>
<feature type="binding site" evidence="5">
    <location>
        <begin position="281"/>
        <end position="284"/>
    </location>
    <ligand>
        <name>substrate</name>
    </ligand>
</feature>